<organism evidence="1 2">
    <name type="scientific">Armatimonas rosea</name>
    <dbReference type="NCBI Taxonomy" id="685828"/>
    <lineage>
        <taxon>Bacteria</taxon>
        <taxon>Bacillati</taxon>
        <taxon>Armatimonadota</taxon>
        <taxon>Armatimonadia</taxon>
        <taxon>Armatimonadales</taxon>
        <taxon>Armatimonadaceae</taxon>
        <taxon>Armatimonas</taxon>
    </lineage>
</organism>
<protein>
    <submittedName>
        <fullName evidence="1">Uncharacterized protein</fullName>
    </submittedName>
</protein>
<proteinExistence type="predicted"/>
<dbReference type="Pfam" id="PF14516">
    <property type="entry name" value="AAA_35"/>
    <property type="match status" value="1"/>
</dbReference>
<comment type="caution">
    <text evidence="1">The sequence shown here is derived from an EMBL/GenBank/DDBJ whole genome shotgun (WGS) entry which is preliminary data.</text>
</comment>
<gene>
    <name evidence="1" type="ORF">HNQ39_003231</name>
</gene>
<evidence type="ECO:0000313" key="2">
    <source>
        <dbReference type="Proteomes" id="UP000520814"/>
    </source>
</evidence>
<keyword evidence="2" id="KW-1185">Reference proteome</keyword>
<reference evidence="1 2" key="1">
    <citation type="submission" date="2020-08" db="EMBL/GenBank/DDBJ databases">
        <title>Genomic Encyclopedia of Type Strains, Phase IV (KMG-IV): sequencing the most valuable type-strain genomes for metagenomic binning, comparative biology and taxonomic classification.</title>
        <authorList>
            <person name="Goeker M."/>
        </authorList>
    </citation>
    <scope>NUCLEOTIDE SEQUENCE [LARGE SCALE GENOMIC DNA]</scope>
    <source>
        <strain evidence="1 2">DSM 23562</strain>
    </source>
</reference>
<accession>A0A7W9W7P2</accession>
<name>A0A7W9W7P2_ARMRO</name>
<dbReference type="SUPFAM" id="SSF52540">
    <property type="entry name" value="P-loop containing nucleoside triphosphate hydrolases"/>
    <property type="match status" value="1"/>
</dbReference>
<dbReference type="Proteomes" id="UP000520814">
    <property type="component" value="Unassembled WGS sequence"/>
</dbReference>
<dbReference type="InterPro" id="IPR036388">
    <property type="entry name" value="WH-like_DNA-bd_sf"/>
</dbReference>
<dbReference type="Gene3D" id="3.40.50.300">
    <property type="entry name" value="P-loop containing nucleotide triphosphate hydrolases"/>
    <property type="match status" value="1"/>
</dbReference>
<evidence type="ECO:0000313" key="1">
    <source>
        <dbReference type="EMBL" id="MBB6051421.1"/>
    </source>
</evidence>
<dbReference type="Gene3D" id="1.10.10.10">
    <property type="entry name" value="Winged helix-like DNA-binding domain superfamily/Winged helix DNA-binding domain"/>
    <property type="match status" value="1"/>
</dbReference>
<dbReference type="EMBL" id="JACHGW010000003">
    <property type="protein sequence ID" value="MBB6051421.1"/>
    <property type="molecule type" value="Genomic_DNA"/>
</dbReference>
<dbReference type="InterPro" id="IPR027417">
    <property type="entry name" value="P-loop_NTPase"/>
</dbReference>
<sequence length="488" mass="54137">MSVPGLHLREGERLLAYLVLHHSTPITYRTLAGLFWPSEARSESGEFPSTRQAIYSLRQHLGDDAGVLASVGKGVVQLNLDGIDCDLLAFDTQAASPDPQDWQRALVLAEAPLLEGWSEVWAVEARQRRARIAQRLRERTANTTPTETIALETTGGAVFPGSRFYIERPADRDFADAIARRDSIVLVKGPRQIGKTSLLARGLEQARHQGTRVVLTDIQALPETCLATPDVFFRFLARTLALELEIPFYPADDWPEDLPPQTNLEMFLQSRILAADPSPVIWALDETDRLLSSPFASDIFGLFRSWHNRRALKPTSSWSRLTLAIGYATEAHLFILDANQSPFNVGTRATLSDFTLAQLSELNQRYGSPLATQSSLERVHALTAGHPYLTRCCLDALASRNATLEHLETEGSRDEGPFGDHLRRLLSGVHASPELAASLRTLLSGTPRVPIDHFYRLRSAGIIAGESADAVSLRCRLYQDYFARHLNS</sequence>
<dbReference type="RefSeq" id="WP_184198348.1">
    <property type="nucleotide sequence ID" value="NZ_JACHGW010000003.1"/>
</dbReference>
<dbReference type="AlphaFoldDB" id="A0A7W9W7P2"/>